<dbReference type="PANTHER" id="PTHR37543">
    <property type="entry name" value="CCCH ZINC FINGER DNA BINDING PROTEIN (AFU_ORTHOLOGUE AFUA_5G12760)"/>
    <property type="match status" value="1"/>
</dbReference>
<gene>
    <name evidence="4" type="ORF">BD410DRAFT_709553</name>
</gene>
<sequence>MVSEGPGKSSDYTKNIFFLDLSSATIQKNIELTTRVSELEEELAVWKQARSATVDTAEREKRVYDDQVTLLKKRVAVLEAVHSPQEDSMILCVIDGSGNFFSESFLSAGQQGGRAAAQCLAKGIAQYLHNEKIQPRGRFSFWVSLYFDRQGWSKSLVARGICTAVEFEAFLVGFSEASPYFLLVDVGYEKDATSVKVKEYLQTYTRFPQTIKVFFGGNDATYLPAFSALDNAKLLDKIIVLKGRNNLPAGLSSLLVPTLEIDNLFMSQKPSNNVVPTSTAQMVARESSTIDTTMDGVLSSPSPPLIPLHKQDPPPCNEHYLMTCNKGALCKYSHEYVLSPEQLSTLATNAKKAPCNFLRHGLQCPYGEQCCWGHVCPRGTSCFHYSKGKCWFKGGENGRRLMSSNLTTYGNTSADMHGEILPN</sequence>
<dbReference type="EMBL" id="ML170156">
    <property type="protein sequence ID" value="TDL29240.1"/>
    <property type="molecule type" value="Genomic_DNA"/>
</dbReference>
<dbReference type="Proteomes" id="UP000294933">
    <property type="component" value="Unassembled WGS sequence"/>
</dbReference>
<keyword evidence="1" id="KW-0479">Metal-binding</keyword>
<evidence type="ECO:0000313" key="5">
    <source>
        <dbReference type="Proteomes" id="UP000294933"/>
    </source>
</evidence>
<dbReference type="PANTHER" id="PTHR37543:SF1">
    <property type="entry name" value="CCCH ZINC FINGER DNA BINDING PROTEIN (AFU_ORTHOLOGUE AFUA_5G12760)"/>
    <property type="match status" value="1"/>
</dbReference>
<dbReference type="AlphaFoldDB" id="A0A4R5XDU9"/>
<dbReference type="InterPro" id="IPR057683">
    <property type="entry name" value="DUF7923"/>
</dbReference>
<keyword evidence="2" id="KW-0175">Coiled coil</keyword>
<dbReference type="PROSITE" id="PS50103">
    <property type="entry name" value="ZF_C3H1"/>
    <property type="match status" value="2"/>
</dbReference>
<organism evidence="4 5">
    <name type="scientific">Rickenella mellea</name>
    <dbReference type="NCBI Taxonomy" id="50990"/>
    <lineage>
        <taxon>Eukaryota</taxon>
        <taxon>Fungi</taxon>
        <taxon>Dikarya</taxon>
        <taxon>Basidiomycota</taxon>
        <taxon>Agaricomycotina</taxon>
        <taxon>Agaricomycetes</taxon>
        <taxon>Hymenochaetales</taxon>
        <taxon>Rickenellaceae</taxon>
        <taxon>Rickenella</taxon>
    </lineage>
</organism>
<keyword evidence="1" id="KW-0863">Zinc-finger</keyword>
<feature type="zinc finger region" description="C3H1-type" evidence="1">
    <location>
        <begin position="349"/>
        <end position="377"/>
    </location>
</feature>
<name>A0A4R5XDU9_9AGAM</name>
<evidence type="ECO:0000259" key="3">
    <source>
        <dbReference type="PROSITE" id="PS50103"/>
    </source>
</evidence>
<dbReference type="OrthoDB" id="2270193at2759"/>
<protein>
    <recommendedName>
        <fullName evidence="3">C3H1-type domain-containing protein</fullName>
    </recommendedName>
</protein>
<evidence type="ECO:0000256" key="1">
    <source>
        <dbReference type="PROSITE-ProRule" id="PRU00723"/>
    </source>
</evidence>
<feature type="coiled-coil region" evidence="2">
    <location>
        <begin position="29"/>
        <end position="74"/>
    </location>
</feature>
<dbReference type="VEuPathDB" id="FungiDB:BD410DRAFT_709553"/>
<evidence type="ECO:0000313" key="4">
    <source>
        <dbReference type="EMBL" id="TDL29240.1"/>
    </source>
</evidence>
<accession>A0A4R5XDU9</accession>
<dbReference type="Pfam" id="PF25540">
    <property type="entry name" value="DUF7923"/>
    <property type="match status" value="1"/>
</dbReference>
<feature type="zinc finger region" description="C3H1-type" evidence="1">
    <location>
        <begin position="310"/>
        <end position="337"/>
    </location>
</feature>
<feature type="domain" description="C3H1-type" evidence="3">
    <location>
        <begin position="310"/>
        <end position="337"/>
    </location>
</feature>
<keyword evidence="1" id="KW-0862">Zinc</keyword>
<evidence type="ECO:0000256" key="2">
    <source>
        <dbReference type="SAM" id="Coils"/>
    </source>
</evidence>
<dbReference type="GO" id="GO:0008270">
    <property type="term" value="F:zinc ion binding"/>
    <property type="evidence" value="ECO:0007669"/>
    <property type="project" value="UniProtKB-KW"/>
</dbReference>
<dbReference type="InterPro" id="IPR000571">
    <property type="entry name" value="Znf_CCCH"/>
</dbReference>
<dbReference type="STRING" id="50990.A0A4R5XDU9"/>
<feature type="domain" description="C3H1-type" evidence="3">
    <location>
        <begin position="349"/>
        <end position="377"/>
    </location>
</feature>
<keyword evidence="5" id="KW-1185">Reference proteome</keyword>
<reference evidence="4 5" key="1">
    <citation type="submission" date="2018-06" db="EMBL/GenBank/DDBJ databases">
        <title>A transcriptomic atlas of mushroom development highlights an independent origin of complex multicellularity.</title>
        <authorList>
            <consortium name="DOE Joint Genome Institute"/>
            <person name="Krizsan K."/>
            <person name="Almasi E."/>
            <person name="Merenyi Z."/>
            <person name="Sahu N."/>
            <person name="Viragh M."/>
            <person name="Koszo T."/>
            <person name="Mondo S."/>
            <person name="Kiss B."/>
            <person name="Balint B."/>
            <person name="Kues U."/>
            <person name="Barry K."/>
            <person name="Hegedus J.C."/>
            <person name="Henrissat B."/>
            <person name="Johnson J."/>
            <person name="Lipzen A."/>
            <person name="Ohm R."/>
            <person name="Nagy I."/>
            <person name="Pangilinan J."/>
            <person name="Yan J."/>
            <person name="Xiong Y."/>
            <person name="Grigoriev I.V."/>
            <person name="Hibbett D.S."/>
            <person name="Nagy L.G."/>
        </authorList>
    </citation>
    <scope>NUCLEOTIDE SEQUENCE [LARGE SCALE GENOMIC DNA]</scope>
    <source>
        <strain evidence="4 5">SZMC22713</strain>
    </source>
</reference>
<proteinExistence type="predicted"/>